<keyword evidence="1" id="KW-1133">Transmembrane helix</keyword>
<feature type="transmembrane region" description="Helical" evidence="1">
    <location>
        <begin position="69"/>
        <end position="87"/>
    </location>
</feature>
<comment type="caution">
    <text evidence="2">The sequence shown here is derived from an EMBL/GenBank/DDBJ whole genome shotgun (WGS) entry which is preliminary data.</text>
</comment>
<name>A0A363CZ22_9BACT</name>
<sequence>MEIIIIEIVFIFLLFFLEILKEKIDYVYMEIITHPKLDNKLHIFGDSLYMIGGSVTGAGIYEYILKENFLFFVLSYGIMFILIGASIRSHYQKEKK</sequence>
<evidence type="ECO:0000313" key="2">
    <source>
        <dbReference type="EMBL" id="PUE64067.1"/>
    </source>
</evidence>
<feature type="transmembrane region" description="Helical" evidence="1">
    <location>
        <begin position="6"/>
        <end position="22"/>
    </location>
</feature>
<feature type="transmembrane region" description="Helical" evidence="1">
    <location>
        <begin position="43"/>
        <end position="63"/>
    </location>
</feature>
<dbReference type="RefSeq" id="WP_108559299.1">
    <property type="nucleotide sequence ID" value="NZ_MUXE01000010.1"/>
</dbReference>
<reference evidence="2 3" key="1">
    <citation type="submission" date="2017-02" db="EMBL/GenBank/DDBJ databases">
        <title>Arcobacter caeni sp. nov, a new Arcobacter species isolated from reclaimed water.</title>
        <authorList>
            <person name="Figueras M.J."/>
            <person name="Perez-Cataluna A."/>
            <person name="Salas-Masso N."/>
        </authorList>
    </citation>
    <scope>NUCLEOTIDE SEQUENCE [LARGE SCALE GENOMIC DNA]</scope>
    <source>
        <strain evidence="2 3">RW17-10</strain>
    </source>
</reference>
<keyword evidence="1" id="KW-0472">Membrane</keyword>
<keyword evidence="1" id="KW-0812">Transmembrane</keyword>
<proteinExistence type="predicted"/>
<dbReference type="Proteomes" id="UP000251135">
    <property type="component" value="Unassembled WGS sequence"/>
</dbReference>
<organism evidence="2 3">
    <name type="scientific">Arcobacter caeni</name>
    <dbReference type="NCBI Taxonomy" id="1912877"/>
    <lineage>
        <taxon>Bacteria</taxon>
        <taxon>Pseudomonadati</taxon>
        <taxon>Campylobacterota</taxon>
        <taxon>Epsilonproteobacteria</taxon>
        <taxon>Campylobacterales</taxon>
        <taxon>Arcobacteraceae</taxon>
        <taxon>Arcobacter</taxon>
    </lineage>
</organism>
<evidence type="ECO:0000313" key="3">
    <source>
        <dbReference type="Proteomes" id="UP000251135"/>
    </source>
</evidence>
<accession>A0A363CZ22</accession>
<gene>
    <name evidence="2" type="ORF">B0174_07570</name>
</gene>
<evidence type="ECO:0000256" key="1">
    <source>
        <dbReference type="SAM" id="Phobius"/>
    </source>
</evidence>
<keyword evidence="3" id="KW-1185">Reference proteome</keyword>
<evidence type="ECO:0008006" key="4">
    <source>
        <dbReference type="Google" id="ProtNLM"/>
    </source>
</evidence>
<protein>
    <recommendedName>
        <fullName evidence="4">MFS transporter</fullName>
    </recommendedName>
</protein>
<dbReference type="OrthoDB" id="9975647at2"/>
<dbReference type="EMBL" id="MUXE01000010">
    <property type="protein sequence ID" value="PUE64067.1"/>
    <property type="molecule type" value="Genomic_DNA"/>
</dbReference>
<dbReference type="AlphaFoldDB" id="A0A363CZ22"/>